<evidence type="ECO:0000256" key="6">
    <source>
        <dbReference type="ARBA" id="ARBA00023136"/>
    </source>
</evidence>
<dbReference type="InterPro" id="IPR004680">
    <property type="entry name" value="Cit_transptr-like_dom"/>
</dbReference>
<dbReference type="InterPro" id="IPR031312">
    <property type="entry name" value="Na/sul_symport_CS"/>
</dbReference>
<feature type="transmembrane region" description="Helical" evidence="7">
    <location>
        <begin position="26"/>
        <end position="43"/>
    </location>
</feature>
<feature type="transmembrane region" description="Helical" evidence="7">
    <location>
        <begin position="482"/>
        <end position="511"/>
    </location>
</feature>
<comment type="caution">
    <text evidence="9">The sequence shown here is derived from an EMBL/GenBank/DDBJ whole genome shotgun (WGS) entry which is preliminary data.</text>
</comment>
<dbReference type="PROSITE" id="PS51202">
    <property type="entry name" value="RCK_C"/>
    <property type="match status" value="2"/>
</dbReference>
<dbReference type="Pfam" id="PF03600">
    <property type="entry name" value="CitMHS"/>
    <property type="match status" value="1"/>
</dbReference>
<feature type="transmembrane region" description="Helical" evidence="7">
    <location>
        <begin position="174"/>
        <end position="193"/>
    </location>
</feature>
<evidence type="ECO:0000256" key="7">
    <source>
        <dbReference type="SAM" id="Phobius"/>
    </source>
</evidence>
<gene>
    <name evidence="9" type="ORF">C8D97_106176</name>
</gene>
<keyword evidence="4" id="KW-0677">Repeat</keyword>
<evidence type="ECO:0000256" key="5">
    <source>
        <dbReference type="ARBA" id="ARBA00022989"/>
    </source>
</evidence>
<feature type="transmembrane region" description="Helical" evidence="7">
    <location>
        <begin position="564"/>
        <end position="584"/>
    </location>
</feature>
<reference evidence="9 10" key="1">
    <citation type="submission" date="2018-05" db="EMBL/GenBank/DDBJ databases">
        <title>Genomic Encyclopedia of Type Strains, Phase IV (KMG-IV): sequencing the most valuable type-strain genomes for metagenomic binning, comparative biology and taxonomic classification.</title>
        <authorList>
            <person name="Goeker M."/>
        </authorList>
    </citation>
    <scope>NUCLEOTIDE SEQUENCE [LARGE SCALE GENOMIC DNA]</scope>
    <source>
        <strain evidence="9 10">DSM 25350</strain>
    </source>
</reference>
<keyword evidence="5 7" id="KW-1133">Transmembrane helix</keyword>
<dbReference type="Proteomes" id="UP000245790">
    <property type="component" value="Unassembled WGS sequence"/>
</dbReference>
<evidence type="ECO:0000256" key="2">
    <source>
        <dbReference type="ARBA" id="ARBA00022448"/>
    </source>
</evidence>
<sequence length="588" mass="63117">MDAYIVLFAIAVCFLLLLWTRLEPELIFGGALLILLLAQVTSVESALSGFSNPGLITVGCLYVIGAGVRESGALKPLLSIITSGVKSKPQGVLKLTAPVALLSSVLNNTPIVAALIPEVSRWCKQKGWSNSSFLLPLSYAAILGGTCTLIGTSTNLLIYGFIQQSSFKDQLGFFDISVIGLPITILGIGYLIVFHKYIKPRNTPRQALGRLREYSVEMIVKPDSPLIGKTLEQAELRNLHGLYLIEIIRGDLVMAAVGPATKLVENDRLIFTGLADSISDLLDINGLELAEKQVFKLTGNTGRARIVEAVVGQHNPLSGQSVKQGQFRKRYNAVIIAVVRNGQRVKMKTGDIILRPGDTLLMLARRSFVEQFYYSRDFLLVSGLDDLAFSKKGKAKRAWLSIAILIGLAVTGVVPIVVSAICSAAAMILFGCISFGRAKQSLDLQVLLTIAMAFGLGKVLNESGGAELMAGSILDAFGDHPLALLVAVYIITVILTEMVTNNAAAVISYSLVSGIVGALGYNLIPYAIAIMIAASASFISPMGYQTNLMVFSAGGYRFSDYLRLGIPLSILVGCVALLLIPQFWDLTI</sequence>
<dbReference type="RefSeq" id="WP_170115203.1">
    <property type="nucleotide sequence ID" value="NZ_QGGU01000006.1"/>
</dbReference>
<evidence type="ECO:0000256" key="3">
    <source>
        <dbReference type="ARBA" id="ARBA00022692"/>
    </source>
</evidence>
<evidence type="ECO:0000313" key="9">
    <source>
        <dbReference type="EMBL" id="PWK50885.1"/>
    </source>
</evidence>
<keyword evidence="6 7" id="KW-0472">Membrane</keyword>
<dbReference type="InterPro" id="IPR051679">
    <property type="entry name" value="DASS-Related_Transporters"/>
</dbReference>
<dbReference type="PANTHER" id="PTHR43652:SF2">
    <property type="entry name" value="BASIC AMINO ACID ANTIPORTER YFCC-RELATED"/>
    <property type="match status" value="1"/>
</dbReference>
<organism evidence="9 10">
    <name type="scientific">Pleionea mediterranea</name>
    <dbReference type="NCBI Taxonomy" id="523701"/>
    <lineage>
        <taxon>Bacteria</taxon>
        <taxon>Pseudomonadati</taxon>
        <taxon>Pseudomonadota</taxon>
        <taxon>Gammaproteobacteria</taxon>
        <taxon>Oceanospirillales</taxon>
        <taxon>Pleioneaceae</taxon>
        <taxon>Pleionea</taxon>
    </lineage>
</organism>
<feature type="transmembrane region" description="Helical" evidence="7">
    <location>
        <begin position="5"/>
        <end position="20"/>
    </location>
</feature>
<dbReference type="EMBL" id="QGGU01000006">
    <property type="protein sequence ID" value="PWK50885.1"/>
    <property type="molecule type" value="Genomic_DNA"/>
</dbReference>
<name>A0A316FRY3_9GAMM</name>
<dbReference type="PANTHER" id="PTHR43652">
    <property type="entry name" value="BASIC AMINO ACID ANTIPORTER YFCC-RELATED"/>
    <property type="match status" value="1"/>
</dbReference>
<accession>A0A316FRY3</accession>
<dbReference type="InterPro" id="IPR006037">
    <property type="entry name" value="RCK_C"/>
</dbReference>
<dbReference type="GO" id="GO:0005886">
    <property type="term" value="C:plasma membrane"/>
    <property type="evidence" value="ECO:0007669"/>
    <property type="project" value="TreeGrafter"/>
</dbReference>
<dbReference type="GO" id="GO:0008324">
    <property type="term" value="F:monoatomic cation transmembrane transporter activity"/>
    <property type="evidence" value="ECO:0007669"/>
    <property type="project" value="InterPro"/>
</dbReference>
<protein>
    <submittedName>
        <fullName evidence="9">Di/tricarboxylate transporter</fullName>
    </submittedName>
</protein>
<keyword evidence="2" id="KW-0813">Transport</keyword>
<evidence type="ECO:0000313" key="10">
    <source>
        <dbReference type="Proteomes" id="UP000245790"/>
    </source>
</evidence>
<dbReference type="AlphaFoldDB" id="A0A316FRY3"/>
<evidence type="ECO:0000256" key="4">
    <source>
        <dbReference type="ARBA" id="ARBA00022737"/>
    </source>
</evidence>
<feature type="domain" description="RCK C-terminal" evidence="8">
    <location>
        <begin position="292"/>
        <end position="378"/>
    </location>
</feature>
<dbReference type="InterPro" id="IPR036721">
    <property type="entry name" value="RCK_C_sf"/>
</dbReference>
<dbReference type="PROSITE" id="PS01271">
    <property type="entry name" value="NA_SULFATE"/>
    <property type="match status" value="1"/>
</dbReference>
<feature type="domain" description="RCK C-terminal" evidence="8">
    <location>
        <begin position="203"/>
        <end position="287"/>
    </location>
</feature>
<feature type="transmembrane region" description="Helical" evidence="7">
    <location>
        <begin position="137"/>
        <end position="162"/>
    </location>
</feature>
<evidence type="ECO:0000259" key="8">
    <source>
        <dbReference type="PROSITE" id="PS51202"/>
    </source>
</evidence>
<keyword evidence="10" id="KW-1185">Reference proteome</keyword>
<evidence type="ECO:0000256" key="1">
    <source>
        <dbReference type="ARBA" id="ARBA00004141"/>
    </source>
</evidence>
<feature type="transmembrane region" description="Helical" evidence="7">
    <location>
        <begin position="399"/>
        <end position="430"/>
    </location>
</feature>
<dbReference type="Pfam" id="PF02080">
    <property type="entry name" value="TrkA_C"/>
    <property type="match status" value="2"/>
</dbReference>
<keyword evidence="3 7" id="KW-0812">Transmembrane</keyword>
<dbReference type="SUPFAM" id="SSF116726">
    <property type="entry name" value="TrkA C-terminal domain-like"/>
    <property type="match status" value="2"/>
</dbReference>
<proteinExistence type="predicted"/>
<comment type="subcellular location">
    <subcellularLocation>
        <location evidence="1">Membrane</location>
        <topology evidence="1">Multi-pass membrane protein</topology>
    </subcellularLocation>
</comment>
<dbReference type="GO" id="GO:0006813">
    <property type="term" value="P:potassium ion transport"/>
    <property type="evidence" value="ECO:0007669"/>
    <property type="project" value="InterPro"/>
</dbReference>
<dbReference type="Gene3D" id="3.30.70.1450">
    <property type="entry name" value="Regulator of K+ conductance, C-terminal domain"/>
    <property type="match status" value="2"/>
</dbReference>
<feature type="transmembrane region" description="Helical" evidence="7">
    <location>
        <begin position="95"/>
        <end position="116"/>
    </location>
</feature>